<sequence>MAELQQAPEEEKRGRGRPPANGTCIMWTEAMVETLLQLRFKTYMSELSVARGSKSLKQAWASLAEELSCQNNVVVSVEQCRNKIKALKSKWLAYHAGGMSAEPVCLALMDTFWEGDRNQAMHTSTSTVYFRQQTGGSIFAIDGRDGRQTELEGSSEYVRFVGMAMHRRSGRIYWSDGRAVNSANAADGSDADIDGERYTVR</sequence>
<evidence type="ECO:0000313" key="3">
    <source>
        <dbReference type="EMBL" id="KAG2519244.1"/>
    </source>
</evidence>
<comment type="caution">
    <text evidence="3">The sequence shown here is derived from an EMBL/GenBank/DDBJ whole genome shotgun (WGS) entry which is preliminary data.</text>
</comment>
<reference evidence="3" key="1">
    <citation type="journal article" date="2015" name="Genom Data">
        <title>Genome sequences of six Phytophthora species associated with forests in New Zealand.</title>
        <authorList>
            <person name="Studholme D.J."/>
            <person name="McDougal R.L."/>
            <person name="Sambles C."/>
            <person name="Hansen E."/>
            <person name="Hardy G."/>
            <person name="Grant M."/>
            <person name="Ganley R.J."/>
            <person name="Williams N.M."/>
        </authorList>
    </citation>
    <scope>NUCLEOTIDE SEQUENCE</scope>
    <source>
        <strain evidence="3">NZFS 2646</strain>
    </source>
</reference>
<dbReference type="Pfam" id="PF13837">
    <property type="entry name" value="Myb_DNA-bind_4"/>
    <property type="match status" value="1"/>
</dbReference>
<dbReference type="EMBL" id="JPWV03000289">
    <property type="protein sequence ID" value="KAG2519244.1"/>
    <property type="molecule type" value="Genomic_DNA"/>
</dbReference>
<dbReference type="InterPro" id="IPR044822">
    <property type="entry name" value="Myb_DNA-bind_4"/>
</dbReference>
<dbReference type="Proteomes" id="UP000785171">
    <property type="component" value="Unassembled WGS sequence"/>
</dbReference>
<proteinExistence type="predicted"/>
<dbReference type="Gene3D" id="1.10.10.60">
    <property type="entry name" value="Homeodomain-like"/>
    <property type="match status" value="1"/>
</dbReference>
<feature type="region of interest" description="Disordered" evidence="1">
    <location>
        <begin position="1"/>
        <end position="20"/>
    </location>
</feature>
<reference evidence="3" key="2">
    <citation type="submission" date="2020-06" db="EMBL/GenBank/DDBJ databases">
        <authorList>
            <person name="Studholme D.J."/>
        </authorList>
    </citation>
    <scope>NUCLEOTIDE SEQUENCE</scope>
    <source>
        <strain evidence="3">NZFS 2646</strain>
    </source>
</reference>
<accession>A0A8T0LQT9</accession>
<gene>
    <name evidence="3" type="ORF">JM16_007229</name>
</gene>
<protein>
    <recommendedName>
        <fullName evidence="2">Myb/SANT-like DNA-binding domain-containing protein</fullName>
    </recommendedName>
</protein>
<organism evidence="3 4">
    <name type="scientific">Phytophthora kernoviae</name>
    <dbReference type="NCBI Taxonomy" id="325452"/>
    <lineage>
        <taxon>Eukaryota</taxon>
        <taxon>Sar</taxon>
        <taxon>Stramenopiles</taxon>
        <taxon>Oomycota</taxon>
        <taxon>Peronosporomycetes</taxon>
        <taxon>Peronosporales</taxon>
        <taxon>Peronosporaceae</taxon>
        <taxon>Phytophthora</taxon>
    </lineage>
</organism>
<dbReference type="AlphaFoldDB" id="A0A8T0LQT9"/>
<evidence type="ECO:0000256" key="1">
    <source>
        <dbReference type="SAM" id="MobiDB-lite"/>
    </source>
</evidence>
<evidence type="ECO:0000259" key="2">
    <source>
        <dbReference type="Pfam" id="PF13837"/>
    </source>
</evidence>
<name>A0A8T0LQT9_9STRA</name>
<feature type="domain" description="Myb/SANT-like DNA-binding" evidence="2">
    <location>
        <begin position="27"/>
        <end position="98"/>
    </location>
</feature>
<evidence type="ECO:0000313" key="4">
    <source>
        <dbReference type="Proteomes" id="UP000785171"/>
    </source>
</evidence>